<organism evidence="3 4">
    <name type="scientific">Nocardioides aestuarii</name>
    <dbReference type="NCBI Taxonomy" id="252231"/>
    <lineage>
        <taxon>Bacteria</taxon>
        <taxon>Bacillati</taxon>
        <taxon>Actinomycetota</taxon>
        <taxon>Actinomycetes</taxon>
        <taxon>Propionibacteriales</taxon>
        <taxon>Nocardioidaceae</taxon>
        <taxon>Nocardioides</taxon>
    </lineage>
</organism>
<evidence type="ECO:0000313" key="4">
    <source>
        <dbReference type="Proteomes" id="UP001597351"/>
    </source>
</evidence>
<gene>
    <name evidence="3" type="ORF">ACFSDE_06315</name>
</gene>
<keyword evidence="4" id="KW-1185">Reference proteome</keyword>
<feature type="region of interest" description="Disordered" evidence="1">
    <location>
        <begin position="112"/>
        <end position="140"/>
    </location>
</feature>
<keyword evidence="2" id="KW-0472">Membrane</keyword>
<sequence>MSLRVLAAAVGVLGGGCWIARWAAGDPTWGDATHWAGLVLLAVALAVVGAGLVSRSALWLRVIVAIAFPALVWSVYAVVRGSGDAFALDGVVGAVAVVWSLVVLVLALRSRGGDGGEEVGPAKPPKPVKPVKRKPGSHAR</sequence>
<evidence type="ECO:0000256" key="2">
    <source>
        <dbReference type="SAM" id="Phobius"/>
    </source>
</evidence>
<name>A0ABW4TJ10_9ACTN</name>
<feature type="transmembrane region" description="Helical" evidence="2">
    <location>
        <begin position="35"/>
        <end position="53"/>
    </location>
</feature>
<evidence type="ECO:0000313" key="3">
    <source>
        <dbReference type="EMBL" id="MFD1946400.1"/>
    </source>
</evidence>
<dbReference type="PROSITE" id="PS51257">
    <property type="entry name" value="PROKAR_LIPOPROTEIN"/>
    <property type="match status" value="1"/>
</dbReference>
<keyword evidence="2" id="KW-0812">Transmembrane</keyword>
<dbReference type="EMBL" id="JBHUGD010000003">
    <property type="protein sequence ID" value="MFD1946400.1"/>
    <property type="molecule type" value="Genomic_DNA"/>
</dbReference>
<accession>A0ABW4TJ10</accession>
<evidence type="ECO:0000256" key="1">
    <source>
        <dbReference type="SAM" id="MobiDB-lite"/>
    </source>
</evidence>
<comment type="caution">
    <text evidence="3">The sequence shown here is derived from an EMBL/GenBank/DDBJ whole genome shotgun (WGS) entry which is preliminary data.</text>
</comment>
<keyword evidence="2" id="KW-1133">Transmembrane helix</keyword>
<reference evidence="4" key="1">
    <citation type="journal article" date="2019" name="Int. J. Syst. Evol. Microbiol.">
        <title>The Global Catalogue of Microorganisms (GCM) 10K type strain sequencing project: providing services to taxonomists for standard genome sequencing and annotation.</title>
        <authorList>
            <consortium name="The Broad Institute Genomics Platform"/>
            <consortium name="The Broad Institute Genome Sequencing Center for Infectious Disease"/>
            <person name="Wu L."/>
            <person name="Ma J."/>
        </authorList>
    </citation>
    <scope>NUCLEOTIDE SEQUENCE [LARGE SCALE GENOMIC DNA]</scope>
    <source>
        <strain evidence="4">CGMCC 1.12477</strain>
    </source>
</reference>
<dbReference type="Proteomes" id="UP001597351">
    <property type="component" value="Unassembled WGS sequence"/>
</dbReference>
<feature type="compositionally biased region" description="Basic residues" evidence="1">
    <location>
        <begin position="129"/>
        <end position="140"/>
    </location>
</feature>
<proteinExistence type="predicted"/>
<protein>
    <submittedName>
        <fullName evidence="3">Uncharacterized protein</fullName>
    </submittedName>
</protein>
<dbReference type="RefSeq" id="WP_343916513.1">
    <property type="nucleotide sequence ID" value="NZ_BAAAJT010000002.1"/>
</dbReference>
<feature type="transmembrane region" description="Helical" evidence="2">
    <location>
        <begin position="85"/>
        <end position="108"/>
    </location>
</feature>
<feature type="transmembrane region" description="Helical" evidence="2">
    <location>
        <begin position="58"/>
        <end position="79"/>
    </location>
</feature>